<reference evidence="2 3" key="1">
    <citation type="submission" date="2016-06" db="EMBL/GenBank/DDBJ databases">
        <authorList>
            <person name="Kjaerup R.B."/>
            <person name="Dalgaard T.S."/>
            <person name="Juul-Madsen H.R."/>
        </authorList>
    </citation>
    <scope>NUCLEOTIDE SEQUENCE [LARGE SCALE GENOMIC DNA]</scope>
    <source>
        <strain evidence="2 3">E152</strain>
    </source>
</reference>
<feature type="domain" description="Hemerythrin-like" evidence="1">
    <location>
        <begin position="8"/>
        <end position="118"/>
    </location>
</feature>
<comment type="caution">
    <text evidence="2">The sequence shown here is derived from an EMBL/GenBank/DDBJ whole genome shotgun (WGS) entry which is preliminary data.</text>
</comment>
<dbReference type="Proteomes" id="UP000092389">
    <property type="component" value="Unassembled WGS sequence"/>
</dbReference>
<dbReference type="RefSeq" id="WP_067911851.1">
    <property type="nucleotide sequence ID" value="NZ_LZJU01000149.1"/>
</dbReference>
<organism evidence="2 3">
    <name type="scientific">Mycobacterium mantenii</name>
    <dbReference type="NCBI Taxonomy" id="560555"/>
    <lineage>
        <taxon>Bacteria</taxon>
        <taxon>Bacillati</taxon>
        <taxon>Actinomycetota</taxon>
        <taxon>Actinomycetes</taxon>
        <taxon>Mycobacteriales</taxon>
        <taxon>Mycobacteriaceae</taxon>
        <taxon>Mycobacterium</taxon>
        <taxon>Mycobacterium avium complex (MAC)</taxon>
    </lineage>
</organism>
<gene>
    <name evidence="2" type="ORF">A5683_00615</name>
</gene>
<sequence length="161" mass="18404">MPGEVLSAALMRQHREVNAEIELFIEKLGADGLQPELVTSMLEVLRRHIYLEEVFVFPPIRETGIVMPIFVMMREHGQLWRTMDTLAPLLADGRDSLLLKDTCTQLLDQLHRHNFKEEPPVYLHADYHLPAPTSAELSRFLVTGRIPDGWVCQHAGTKRSP</sequence>
<dbReference type="AlphaFoldDB" id="A0A1A2T2B7"/>
<dbReference type="Pfam" id="PF01814">
    <property type="entry name" value="Hemerythrin"/>
    <property type="match status" value="1"/>
</dbReference>
<protein>
    <submittedName>
        <fullName evidence="2">Hemerythrin</fullName>
    </submittedName>
</protein>
<dbReference type="OrthoDB" id="3830515at2"/>
<accession>A0A1A2T2B7</accession>
<proteinExistence type="predicted"/>
<dbReference type="Gene3D" id="1.20.120.520">
    <property type="entry name" value="nmb1532 protein domain like"/>
    <property type="match status" value="1"/>
</dbReference>
<evidence type="ECO:0000259" key="1">
    <source>
        <dbReference type="Pfam" id="PF01814"/>
    </source>
</evidence>
<name>A0A1A2T2B7_MYCNT</name>
<evidence type="ECO:0000313" key="3">
    <source>
        <dbReference type="Proteomes" id="UP000092389"/>
    </source>
</evidence>
<dbReference type="EMBL" id="LZJU01000149">
    <property type="protein sequence ID" value="OBH70451.1"/>
    <property type="molecule type" value="Genomic_DNA"/>
</dbReference>
<dbReference type="InterPro" id="IPR012312">
    <property type="entry name" value="Hemerythrin-like"/>
</dbReference>
<evidence type="ECO:0000313" key="2">
    <source>
        <dbReference type="EMBL" id="OBH70451.1"/>
    </source>
</evidence>